<gene>
    <name evidence="1" type="ORF">CAFE_13080</name>
    <name evidence="2" type="ORF">HCR03_05125</name>
</gene>
<dbReference type="KEGG" id="cfem:HCR03_05125"/>
<accession>A0A7G8TDE9</accession>
<sequence length="73" mass="8175">MFGRKKKPLFGNDIQPDCSYCVHGPGPAENCDCRQPGEDENPGSCRAFRYDPLLRAPYAPPPLKKHDPGEFEL</sequence>
<reference evidence="2 4" key="2">
    <citation type="submission" date="2020-08" db="EMBL/GenBank/DDBJ databases">
        <title>The isolate Caproiciproducens sp. 7D4C2 produces n-caproate at mildly acidic conditions from hexoses: genome and rBOX comparison with related strains and chain-elongating bacteria.</title>
        <authorList>
            <person name="Esquivel-Elizondo S."/>
            <person name="Bagci C."/>
            <person name="Temovska M."/>
            <person name="Jeon B.S."/>
            <person name="Bessarab I."/>
            <person name="Williams R.B.H."/>
            <person name="Huson D.H."/>
            <person name="Angenent L.T."/>
        </authorList>
    </citation>
    <scope>NUCLEOTIDE SEQUENCE [LARGE SCALE GENOMIC DNA]</scope>
    <source>
        <strain evidence="2 4">7D4C2</strain>
    </source>
</reference>
<evidence type="ECO:0000313" key="4">
    <source>
        <dbReference type="Proteomes" id="UP000515909"/>
    </source>
</evidence>
<dbReference type="OrthoDB" id="1919300at2"/>
<name>A0A6N8HZ61_9FIRM</name>
<dbReference type="EMBL" id="CP060286">
    <property type="protein sequence ID" value="QNK41640.1"/>
    <property type="molecule type" value="Genomic_DNA"/>
</dbReference>
<evidence type="ECO:0000313" key="2">
    <source>
        <dbReference type="EMBL" id="QNK41640.1"/>
    </source>
</evidence>
<dbReference type="Proteomes" id="UP000515909">
    <property type="component" value="Chromosome"/>
</dbReference>
<dbReference type="Proteomes" id="UP000469440">
    <property type="component" value="Unassembled WGS sequence"/>
</dbReference>
<accession>A0A6N8HZ61</accession>
<dbReference type="EMBL" id="VWXL01000046">
    <property type="protein sequence ID" value="MVB10613.1"/>
    <property type="molecule type" value="Genomic_DNA"/>
</dbReference>
<keyword evidence="3" id="KW-1185">Reference proteome</keyword>
<protein>
    <submittedName>
        <fullName evidence="1">Uncharacterized protein</fullName>
    </submittedName>
</protein>
<evidence type="ECO:0000313" key="1">
    <source>
        <dbReference type="EMBL" id="MVB10613.1"/>
    </source>
</evidence>
<dbReference type="AlphaFoldDB" id="A0A6N8HZ61"/>
<evidence type="ECO:0000313" key="3">
    <source>
        <dbReference type="Proteomes" id="UP000469440"/>
    </source>
</evidence>
<proteinExistence type="predicted"/>
<reference evidence="1 3" key="1">
    <citation type="submission" date="2019-09" db="EMBL/GenBank/DDBJ databases">
        <title>Genome sequence of Clostridium sp. EA1.</title>
        <authorList>
            <person name="Poehlein A."/>
            <person name="Bengelsdorf F.R."/>
            <person name="Daniel R."/>
        </authorList>
    </citation>
    <scope>NUCLEOTIDE SEQUENCE [LARGE SCALE GENOMIC DNA]</scope>
    <source>
        <strain evidence="1 3">EA1</strain>
    </source>
</reference>
<organism evidence="1 3">
    <name type="scientific">Caproicibacter fermentans</name>
    <dbReference type="NCBI Taxonomy" id="2576756"/>
    <lineage>
        <taxon>Bacteria</taxon>
        <taxon>Bacillati</taxon>
        <taxon>Bacillota</taxon>
        <taxon>Clostridia</taxon>
        <taxon>Eubacteriales</taxon>
        <taxon>Acutalibacteraceae</taxon>
        <taxon>Caproicibacter</taxon>
    </lineage>
</organism>
<dbReference type="RefSeq" id="WP_066647860.1">
    <property type="nucleotide sequence ID" value="NZ_CP060286.1"/>
</dbReference>